<dbReference type="OMA" id="NGAGPEY"/>
<organism evidence="1">
    <name type="scientific">Nicotiana tabacum</name>
    <name type="common">Common tobacco</name>
    <dbReference type="NCBI Taxonomy" id="4097"/>
    <lineage>
        <taxon>Eukaryota</taxon>
        <taxon>Viridiplantae</taxon>
        <taxon>Streptophyta</taxon>
        <taxon>Embryophyta</taxon>
        <taxon>Tracheophyta</taxon>
        <taxon>Spermatophyta</taxon>
        <taxon>Magnoliopsida</taxon>
        <taxon>eudicotyledons</taxon>
        <taxon>Gunneridae</taxon>
        <taxon>Pentapetalae</taxon>
        <taxon>asterids</taxon>
        <taxon>lamiids</taxon>
        <taxon>Solanales</taxon>
        <taxon>Solanaceae</taxon>
        <taxon>Nicotianoideae</taxon>
        <taxon>Nicotianeae</taxon>
        <taxon>Nicotiana</taxon>
    </lineage>
</organism>
<proteinExistence type="predicted"/>
<evidence type="ECO:0000313" key="1">
    <source>
        <dbReference type="RefSeq" id="XP_016515185.1"/>
    </source>
</evidence>
<gene>
    <name evidence="1" type="primary">LOC107831896</name>
</gene>
<dbReference type="PANTHER" id="PTHR47481">
    <property type="match status" value="1"/>
</dbReference>
<dbReference type="Pfam" id="PF14223">
    <property type="entry name" value="Retrotran_gag_2"/>
    <property type="match status" value="1"/>
</dbReference>
<dbReference type="KEGG" id="nta:107831896"/>
<dbReference type="OrthoDB" id="1912561at2759"/>
<reference evidence="1" key="1">
    <citation type="submission" date="2025-08" db="UniProtKB">
        <authorList>
            <consortium name="RefSeq"/>
        </authorList>
    </citation>
    <scope>IDENTIFICATION</scope>
</reference>
<name>A0A1S4DP50_TOBAC</name>
<sequence length="139" mass="15396">MASVDCTIAPMIANVTTSALAWKSLHTTYANKSQARIFGLREQLSALRRNSKSIADFMGEIKSLVDELASTGSPLTSEELTIKVLGGLRPEFNEISAAIRARDTLISFKERYDKLLGHEVFLKHEDAEKEQLTITAQLN</sequence>
<protein>
    <submittedName>
        <fullName evidence="1">Uncharacterized protein</fullName>
    </submittedName>
</protein>
<dbReference type="PaxDb" id="4097-A0A1S4DP50"/>
<dbReference type="AlphaFoldDB" id="A0A1S4DP50"/>
<accession>A0A1S4DP50</accession>
<dbReference type="PANTHER" id="PTHR47481:SF21">
    <property type="entry name" value="BASIC-LEUCINE ZIPPER TRANSCRIPTION FACTOR Q-RELATED"/>
    <property type="match status" value="1"/>
</dbReference>
<dbReference type="RefSeq" id="XP_016515185.1">
    <property type="nucleotide sequence ID" value="XM_016659699.1"/>
</dbReference>